<accession>A0A172WRP7</accession>
<name>A0A172WRP7_STUST</name>
<sequence>MADVTYQRPEYEAAQARWRLVRDVCKGSEAVKAAERLYLPKPNPHDTSKENVERYTNYLARAVFYNATGRTRDGLVGAVFRVVPTLTVPTLLDYMQADANGAGISVYQQSQTVLADVLETGRALILVDFPAVESASRADIQSGKARATITAYPAEAVINWRTTKVGARHLLSLAVLRETHEVEDGFGVKSYPQYRVLSLREGVYTVDVWRQAAGEGAFEIAETYNPRRSNGSPWGEITAFFVGSQNNDTSIDESPLYDLAEINIGHYRNSADYEDSVYLVGQPQVFMAGLDDHWVKMLEEKGIYFGSRAILPLPQGGSAGILQAAPNILAKEAMDGKQVQMVALGARLVEKGSATKTATEAASDNAAEHSVLSLVASNVSEAYTKALQFAAEYMGAAGECVYALNQDFIEARLDPQTLAELVKSWQAGAITDADLWAQFRRFGLIDAEKSDDDIREELASSTSGLNLDDDDGNGGTANTGGDEE</sequence>
<feature type="domain" description="DUF4055" evidence="2">
    <location>
        <begin position="255"/>
        <end position="394"/>
    </location>
</feature>
<evidence type="ECO:0000259" key="2">
    <source>
        <dbReference type="Pfam" id="PF13264"/>
    </source>
</evidence>
<gene>
    <name evidence="3" type="ORF">PS273GM_13170</name>
</gene>
<dbReference type="Proteomes" id="UP000077787">
    <property type="component" value="Chromosome"/>
</dbReference>
<evidence type="ECO:0000313" key="3">
    <source>
        <dbReference type="EMBL" id="ANF26026.1"/>
    </source>
</evidence>
<evidence type="ECO:0000313" key="4">
    <source>
        <dbReference type="Proteomes" id="UP000077787"/>
    </source>
</evidence>
<protein>
    <recommendedName>
        <fullName evidence="2">DUF4055 domain-containing protein</fullName>
    </recommendedName>
</protein>
<dbReference type="AlphaFoldDB" id="A0A172WRP7"/>
<feature type="region of interest" description="Disordered" evidence="1">
    <location>
        <begin position="453"/>
        <end position="484"/>
    </location>
</feature>
<evidence type="ECO:0000256" key="1">
    <source>
        <dbReference type="SAM" id="MobiDB-lite"/>
    </source>
</evidence>
<dbReference type="EMBL" id="CP015641">
    <property type="protein sequence ID" value="ANF26026.1"/>
    <property type="molecule type" value="Genomic_DNA"/>
</dbReference>
<dbReference type="Pfam" id="PF13264">
    <property type="entry name" value="DUF4055"/>
    <property type="match status" value="1"/>
</dbReference>
<proteinExistence type="predicted"/>
<dbReference type="InterPro" id="IPR025129">
    <property type="entry name" value="DUF4055"/>
</dbReference>
<dbReference type="OrthoDB" id="6668483at2"/>
<dbReference type="RefSeq" id="WP_064481599.1">
    <property type="nucleotide sequence ID" value="NZ_CP015641.1"/>
</dbReference>
<reference evidence="3 4" key="1">
    <citation type="submission" date="2016-05" db="EMBL/GenBank/DDBJ databases">
        <title>Genome sequence of Pseudomonas stutzeri 273 and identification of the exopolysaccharide biosynthesis locus.</title>
        <authorList>
            <person name="Wu S."/>
            <person name="Sun C."/>
        </authorList>
    </citation>
    <scope>NUCLEOTIDE SEQUENCE [LARGE SCALE GENOMIC DNA]</scope>
    <source>
        <strain evidence="3 4">273</strain>
    </source>
</reference>
<organism evidence="3 4">
    <name type="scientific">Stutzerimonas stutzeri</name>
    <name type="common">Pseudomonas stutzeri</name>
    <dbReference type="NCBI Taxonomy" id="316"/>
    <lineage>
        <taxon>Bacteria</taxon>
        <taxon>Pseudomonadati</taxon>
        <taxon>Pseudomonadota</taxon>
        <taxon>Gammaproteobacteria</taxon>
        <taxon>Pseudomonadales</taxon>
        <taxon>Pseudomonadaceae</taxon>
        <taxon>Stutzerimonas</taxon>
    </lineage>
</organism>